<dbReference type="AlphaFoldDB" id="Q7R8C5"/>
<sequence length="104" mass="11493">MLEANTSGGTHCFIRYWLTFCTSLGSKRFNGQPIIVLHYEIPKALSYKVEHRLSLYALNGALDWIPGKPALPFIRIQVTDICPVSMINGGCIINGPKVAKFLVG</sequence>
<protein>
    <submittedName>
        <fullName evidence="1">Uncharacterized protein</fullName>
    </submittedName>
</protein>
<evidence type="ECO:0000313" key="2">
    <source>
        <dbReference type="Proteomes" id="UP000008553"/>
    </source>
</evidence>
<dbReference type="InParanoid" id="Q7R8C5"/>
<dbReference type="EMBL" id="AABL01002640">
    <property type="protein sequence ID" value="EAA19695.1"/>
    <property type="molecule type" value="Genomic_DNA"/>
</dbReference>
<reference evidence="1 2" key="1">
    <citation type="journal article" date="2002" name="Nature">
        <title>Genome sequence and comparative analysis of the model rodent malaria parasite Plasmodium yoelii yoelii.</title>
        <authorList>
            <person name="Carlton J.M."/>
            <person name="Angiuoli S.V."/>
            <person name="Suh B.B."/>
            <person name="Kooij T.W."/>
            <person name="Pertea M."/>
            <person name="Silva J.C."/>
            <person name="Ermolaeva M.D."/>
            <person name="Allen J.E."/>
            <person name="Selengut J.D."/>
            <person name="Koo H.L."/>
            <person name="Peterson J.D."/>
            <person name="Pop M."/>
            <person name="Kosack D.S."/>
            <person name="Shumway M.F."/>
            <person name="Bidwell S.L."/>
            <person name="Shallom S.J."/>
            <person name="van Aken S.E."/>
            <person name="Riedmuller S.B."/>
            <person name="Feldblyum T.V."/>
            <person name="Cho J.K."/>
            <person name="Quackenbush J."/>
            <person name="Sedegah M."/>
            <person name="Shoaibi A."/>
            <person name="Cummings L.M."/>
            <person name="Florens L."/>
            <person name="Yates J.R."/>
            <person name="Raine J.D."/>
            <person name="Sinden R.E."/>
            <person name="Harris M.A."/>
            <person name="Cunningham D.A."/>
            <person name="Preiser P.R."/>
            <person name="Bergman L.W."/>
            <person name="Vaidya A.B."/>
            <person name="van Lin L.H."/>
            <person name="Janse C.J."/>
            <person name="Waters A.P."/>
            <person name="Smith H.O."/>
            <person name="White O.R."/>
            <person name="Salzberg S.L."/>
            <person name="Venter J.C."/>
            <person name="Fraser C.M."/>
            <person name="Hoffman S.L."/>
            <person name="Gardner M.J."/>
            <person name="Carucci D.J."/>
        </authorList>
    </citation>
    <scope>NUCLEOTIDE SEQUENCE [LARGE SCALE GENOMIC DNA]</scope>
    <source>
        <strain evidence="1 2">17XNL</strain>
    </source>
</reference>
<organism evidence="1 2">
    <name type="scientific">Plasmodium yoelii yoelii</name>
    <dbReference type="NCBI Taxonomy" id="73239"/>
    <lineage>
        <taxon>Eukaryota</taxon>
        <taxon>Sar</taxon>
        <taxon>Alveolata</taxon>
        <taxon>Apicomplexa</taxon>
        <taxon>Aconoidasida</taxon>
        <taxon>Haemosporida</taxon>
        <taxon>Plasmodiidae</taxon>
        <taxon>Plasmodium</taxon>
        <taxon>Plasmodium (Vinckeia)</taxon>
    </lineage>
</organism>
<comment type="caution">
    <text evidence="1">The sequence shown here is derived from an EMBL/GenBank/DDBJ whole genome shotgun (WGS) entry which is preliminary data.</text>
</comment>
<keyword evidence="2" id="KW-1185">Reference proteome</keyword>
<proteinExistence type="predicted"/>
<gene>
    <name evidence="1" type="ORF">PY07298</name>
</gene>
<evidence type="ECO:0000313" key="1">
    <source>
        <dbReference type="EMBL" id="EAA19695.1"/>
    </source>
</evidence>
<accession>Q7R8C5</accession>
<dbReference type="PaxDb" id="73239-Q7R8C5"/>
<name>Q7R8C5_PLAYO</name>
<dbReference type="Proteomes" id="UP000008553">
    <property type="component" value="Unassembled WGS sequence"/>
</dbReference>